<dbReference type="GO" id="GO:0019134">
    <property type="term" value="F:glucosamine-1-phosphate N-acetyltransferase activity"/>
    <property type="evidence" value="ECO:0007669"/>
    <property type="project" value="UniProtKB-EC"/>
</dbReference>
<evidence type="ECO:0000256" key="10">
    <source>
        <dbReference type="ARBA" id="ARBA00022960"/>
    </source>
</evidence>
<dbReference type="SUPFAM" id="SSF51161">
    <property type="entry name" value="Trimeric LpxA-like enzymes"/>
    <property type="match status" value="1"/>
</dbReference>
<dbReference type="InterPro" id="IPR029044">
    <property type="entry name" value="Nucleotide-diphossugar_trans"/>
</dbReference>
<evidence type="ECO:0000256" key="9">
    <source>
        <dbReference type="ARBA" id="ARBA00022842"/>
    </source>
</evidence>
<comment type="pathway">
    <text evidence="18">Nucleotide-sugar biosynthesis; UDP-N-acetyl-alpha-D-glucosamine biosynthesis; UDP-N-acetyl-alpha-D-glucosamine from N-acetyl-alpha-D-glucosamine 1-phosphate: step 1/1.</text>
</comment>
<feature type="binding site" evidence="18">
    <location>
        <position position="82"/>
    </location>
    <ligand>
        <name>UDP-N-acetyl-alpha-D-glucosamine</name>
        <dbReference type="ChEBI" id="CHEBI:57705"/>
    </ligand>
</feature>
<keyword evidence="7 18" id="KW-0479">Metal-binding</keyword>
<protein>
    <recommendedName>
        <fullName evidence="18">Bifunctional protein GlmU</fullName>
    </recommendedName>
    <domain>
        <recommendedName>
            <fullName evidence="18">UDP-N-acetylglucosamine pyrophosphorylase</fullName>
            <ecNumber evidence="18">2.7.7.23</ecNumber>
        </recommendedName>
        <alternativeName>
            <fullName evidence="18">N-acetylglucosamine-1-phosphate uridyltransferase</fullName>
        </alternativeName>
    </domain>
    <domain>
        <recommendedName>
            <fullName evidence="18">Glucosamine-1-phosphate N-acetyltransferase</fullName>
            <ecNumber evidence="18">2.3.1.157</ecNumber>
        </recommendedName>
    </domain>
</protein>
<evidence type="ECO:0000256" key="1">
    <source>
        <dbReference type="ARBA" id="ARBA00004496"/>
    </source>
</evidence>
<feature type="region of interest" description="N-acetyltransferase" evidence="18">
    <location>
        <begin position="259"/>
        <end position="467"/>
    </location>
</feature>
<gene>
    <name evidence="18 20" type="primary">glmU</name>
    <name evidence="20" type="ORF">M9405_03165</name>
</gene>
<evidence type="ECO:0000256" key="14">
    <source>
        <dbReference type="ARBA" id="ARBA00023316"/>
    </source>
</evidence>
<feature type="binding site" evidence="18">
    <location>
        <position position="374"/>
    </location>
    <ligand>
        <name>UDP-N-acetyl-alpha-D-glucosamine</name>
        <dbReference type="ChEBI" id="CHEBI:57705"/>
    </ligand>
</feature>
<comment type="pathway">
    <text evidence="18">Nucleotide-sugar biosynthesis; UDP-N-acetyl-alpha-D-glucosamine biosynthesis; N-acetyl-alpha-D-glucosamine 1-phosphate from alpha-D-glucosamine 6-phosphate (route II): step 2/2.</text>
</comment>
<dbReference type="CDD" id="cd02540">
    <property type="entry name" value="GT2_GlmU_N_bac"/>
    <property type="match status" value="1"/>
</dbReference>
<evidence type="ECO:0000313" key="20">
    <source>
        <dbReference type="EMBL" id="URJ25105.1"/>
    </source>
</evidence>
<evidence type="ECO:0000256" key="5">
    <source>
        <dbReference type="ARBA" id="ARBA00022679"/>
    </source>
</evidence>
<dbReference type="HAMAP" id="MF_01631">
    <property type="entry name" value="GlmU"/>
    <property type="match status" value="1"/>
</dbReference>
<feature type="binding site" evidence="18">
    <location>
        <begin position="87"/>
        <end position="88"/>
    </location>
    <ligand>
        <name>UDP-N-acetyl-alpha-D-glucosamine</name>
        <dbReference type="ChEBI" id="CHEBI:57705"/>
    </ligand>
</feature>
<evidence type="ECO:0000256" key="11">
    <source>
        <dbReference type="ARBA" id="ARBA00022984"/>
    </source>
</evidence>
<feature type="region of interest" description="Pyrophosphorylase" evidence="18">
    <location>
        <begin position="1"/>
        <end position="237"/>
    </location>
</feature>
<organism evidence="20 21">
    <name type="scientific">Candidatus Blochmannia ocreatus</name>
    <name type="common">nom. nud.</name>
    <dbReference type="NCBI Taxonomy" id="251538"/>
    <lineage>
        <taxon>Bacteria</taxon>
        <taxon>Pseudomonadati</taxon>
        <taxon>Pseudomonadota</taxon>
        <taxon>Gammaproteobacteria</taxon>
        <taxon>Enterobacterales</taxon>
        <taxon>Enterobacteriaceae</taxon>
        <taxon>ant endosymbionts</taxon>
        <taxon>Candidatus Blochmanniella</taxon>
    </lineage>
</organism>
<keyword evidence="13 18" id="KW-0012">Acyltransferase</keyword>
<dbReference type="InterPro" id="IPR018357">
    <property type="entry name" value="Hexapep_transf_CS"/>
</dbReference>
<keyword evidence="4 18" id="KW-0963">Cytoplasm</keyword>
<evidence type="ECO:0000256" key="12">
    <source>
        <dbReference type="ARBA" id="ARBA00023268"/>
    </source>
</evidence>
<dbReference type="Pfam" id="PF00132">
    <property type="entry name" value="Hexapep"/>
    <property type="match status" value="1"/>
</dbReference>
<feature type="binding site" evidence="18">
    <location>
        <position position="385"/>
    </location>
    <ligand>
        <name>UDP-N-acetyl-alpha-D-glucosamine</name>
        <dbReference type="ChEBI" id="CHEBI:57705"/>
    </ligand>
</feature>
<dbReference type="InterPro" id="IPR001451">
    <property type="entry name" value="Hexapep"/>
</dbReference>
<feature type="binding site" evidence="18">
    <location>
        <position position="431"/>
    </location>
    <ligand>
        <name>acetyl-CoA</name>
        <dbReference type="ChEBI" id="CHEBI:57288"/>
    </ligand>
</feature>
<evidence type="ECO:0000256" key="15">
    <source>
        <dbReference type="ARBA" id="ARBA00048247"/>
    </source>
</evidence>
<keyword evidence="5 18" id="KW-0808">Transferase</keyword>
<evidence type="ECO:0000256" key="17">
    <source>
        <dbReference type="ARBA" id="ARBA00049628"/>
    </source>
</evidence>
<feature type="binding site" evidence="18">
    <location>
        <position position="448"/>
    </location>
    <ligand>
        <name>acetyl-CoA</name>
        <dbReference type="ChEBI" id="CHEBI:57288"/>
    </ligand>
</feature>
<evidence type="ECO:0000256" key="16">
    <source>
        <dbReference type="ARBA" id="ARBA00048493"/>
    </source>
</evidence>
<feature type="region of interest" description="Linker" evidence="18">
    <location>
        <begin position="238"/>
        <end position="258"/>
    </location>
</feature>
<proteinExistence type="inferred from homology"/>
<dbReference type="NCBIfam" id="TIGR01173">
    <property type="entry name" value="glmU"/>
    <property type="match status" value="1"/>
</dbReference>
<feature type="binding site" evidence="18">
    <location>
        <position position="235"/>
    </location>
    <ligand>
        <name>Mg(2+)</name>
        <dbReference type="ChEBI" id="CHEBI:18420"/>
    </ligand>
</feature>
<evidence type="ECO:0000256" key="7">
    <source>
        <dbReference type="ARBA" id="ARBA00022723"/>
    </source>
</evidence>
<feature type="binding site" evidence="18">
    <location>
        <position position="359"/>
    </location>
    <ligand>
        <name>UDP-N-acetyl-alpha-D-glucosamine</name>
        <dbReference type="ChEBI" id="CHEBI:57705"/>
    </ligand>
</feature>
<comment type="catalytic activity">
    <reaction evidence="16 18">
        <text>N-acetyl-alpha-D-glucosamine 1-phosphate + UTP + H(+) = UDP-N-acetyl-alpha-D-glucosamine + diphosphate</text>
        <dbReference type="Rhea" id="RHEA:13509"/>
        <dbReference type="ChEBI" id="CHEBI:15378"/>
        <dbReference type="ChEBI" id="CHEBI:33019"/>
        <dbReference type="ChEBI" id="CHEBI:46398"/>
        <dbReference type="ChEBI" id="CHEBI:57705"/>
        <dbReference type="ChEBI" id="CHEBI:57776"/>
        <dbReference type="EC" id="2.7.7.23"/>
    </reaction>
</comment>
<evidence type="ECO:0000256" key="8">
    <source>
        <dbReference type="ARBA" id="ARBA00022737"/>
    </source>
</evidence>
<comment type="catalytic activity">
    <reaction evidence="15 18">
        <text>alpha-D-glucosamine 1-phosphate + acetyl-CoA = N-acetyl-alpha-D-glucosamine 1-phosphate + CoA + H(+)</text>
        <dbReference type="Rhea" id="RHEA:13725"/>
        <dbReference type="ChEBI" id="CHEBI:15378"/>
        <dbReference type="ChEBI" id="CHEBI:57287"/>
        <dbReference type="ChEBI" id="CHEBI:57288"/>
        <dbReference type="ChEBI" id="CHEBI:57776"/>
        <dbReference type="ChEBI" id="CHEBI:58516"/>
        <dbReference type="EC" id="2.3.1.157"/>
    </reaction>
</comment>
<name>A0ABY4SVX7_9ENTR</name>
<evidence type="ECO:0000256" key="6">
    <source>
        <dbReference type="ARBA" id="ARBA00022695"/>
    </source>
</evidence>
<dbReference type="InterPro" id="IPR050065">
    <property type="entry name" value="GlmU-like"/>
</dbReference>
<feature type="domain" description="MobA-like NTP transferase" evidence="19">
    <location>
        <begin position="8"/>
        <end position="125"/>
    </location>
</feature>
<comment type="cofactor">
    <cofactor evidence="18">
        <name>Mg(2+)</name>
        <dbReference type="ChEBI" id="CHEBI:18420"/>
    </cofactor>
    <text evidence="18">Binds 1 Mg(2+) ion per subunit.</text>
</comment>
<feature type="binding site" evidence="18">
    <location>
        <position position="25"/>
    </location>
    <ligand>
        <name>UDP-N-acetyl-alpha-D-glucosamine</name>
        <dbReference type="ChEBI" id="CHEBI:57705"/>
    </ligand>
</feature>
<keyword evidence="10 18" id="KW-0133">Cell shape</keyword>
<comment type="caution">
    <text evidence="18">Lacks conserved residue(s) required for the propagation of feature annotation.</text>
</comment>
<keyword evidence="14 18" id="KW-0961">Cell wall biogenesis/degradation</keyword>
<dbReference type="PANTHER" id="PTHR43584:SF3">
    <property type="entry name" value="BIFUNCTIONAL PROTEIN GLMU"/>
    <property type="match status" value="1"/>
</dbReference>
<dbReference type="EMBL" id="CP097762">
    <property type="protein sequence ID" value="URJ25105.1"/>
    <property type="molecule type" value="Genomic_DNA"/>
</dbReference>
<feature type="binding site" evidence="18">
    <location>
        <position position="177"/>
    </location>
    <ligand>
        <name>UDP-N-acetyl-alpha-D-glucosamine</name>
        <dbReference type="ChEBI" id="CHEBI:57705"/>
    </ligand>
</feature>
<comment type="pathway">
    <text evidence="18">Bacterial outer membrane biogenesis; LPS lipid A biosynthesis.</text>
</comment>
<feature type="binding site" evidence="18">
    <location>
        <position position="111"/>
    </location>
    <ligand>
        <name>Mg(2+)</name>
        <dbReference type="ChEBI" id="CHEBI:18420"/>
    </ligand>
</feature>
<dbReference type="PANTHER" id="PTHR43584">
    <property type="entry name" value="NUCLEOTIDYL TRANSFERASE"/>
    <property type="match status" value="1"/>
</dbReference>
<keyword evidence="6 18" id="KW-0548">Nucleotidyltransferase</keyword>
<comment type="subunit">
    <text evidence="18">Homotrimer.</text>
</comment>
<feature type="binding site" evidence="18">
    <location>
        <begin position="11"/>
        <end position="14"/>
    </location>
    <ligand>
        <name>UDP-N-acetyl-alpha-D-glucosamine</name>
        <dbReference type="ChEBI" id="CHEBI:57705"/>
    </ligand>
</feature>
<comment type="similarity">
    <text evidence="2 18">In the C-terminal section; belongs to the transferase hexapeptide repeat family.</text>
</comment>
<evidence type="ECO:0000259" key="19">
    <source>
        <dbReference type="Pfam" id="PF12804"/>
    </source>
</evidence>
<evidence type="ECO:0000256" key="2">
    <source>
        <dbReference type="ARBA" id="ARBA00007707"/>
    </source>
</evidence>
<evidence type="ECO:0000313" key="21">
    <source>
        <dbReference type="Proteomes" id="UP001056834"/>
    </source>
</evidence>
<comment type="similarity">
    <text evidence="3 18">In the N-terminal section; belongs to the N-acetylglucosamine-1-phosphate uridyltransferase family.</text>
</comment>
<feature type="active site" description="Proton acceptor" evidence="18">
    <location>
        <position position="371"/>
    </location>
</feature>
<feature type="binding site" evidence="18">
    <location>
        <position position="161"/>
    </location>
    <ligand>
        <name>UDP-N-acetyl-alpha-D-glucosamine</name>
        <dbReference type="ChEBI" id="CHEBI:57705"/>
    </ligand>
</feature>
<sequence length="467" mass="51498">MSYFNLNAIILAAGMGCRMLSDIPKVLYKIGGKCLLQHVIDAVMQLGVKSIYVVYSSNNGRNIMQTIDTRHYTNIPVHWVLQRHLIGTGNAIQQVLPVINDDEDILVLYGDVPFISCKTLRELYGLKSKCDLSMLTAILNNPDGYGRIIRNKEGMVINIVEHADIIDNIHNTIKEINTGIFVAVAKNLKCWLHEVTADNIKNEFYLTDIVHIAHASGCVINTMHPFDLFEILGINSKSDLVVLNRKYQKKQADSLLSSGVMIIDPNRFDLRGTLVHGQDVCIDINVILEGHIVLGNRVQIGSGCILKDVVIGNDVTIFPYSIIEDSKINNFVSIGPFARLRSGNNLLGNNHIGNFVEMKNTLFGKYSKAKHLSYLGDAEIGEYVNIGAGAITCNFDGFKKQRTIVSDHVFIGADSQIIAPVVIGKNATIGAGTTVVKDVADNDTVISRTEQFSIACHHKHSKTKNSV</sequence>
<feature type="binding site" evidence="18">
    <location>
        <position position="388"/>
    </location>
    <ligand>
        <name>acetyl-CoA</name>
        <dbReference type="ChEBI" id="CHEBI:57288"/>
    </ligand>
</feature>
<comment type="subcellular location">
    <subcellularLocation>
        <location evidence="1 18">Cytoplasm</location>
    </subcellularLocation>
</comment>
<dbReference type="Gene3D" id="2.160.10.10">
    <property type="entry name" value="Hexapeptide repeat proteins"/>
    <property type="match status" value="1"/>
</dbReference>
<dbReference type="InterPro" id="IPR005882">
    <property type="entry name" value="Bifunctional_GlmU"/>
</dbReference>
<feature type="binding site" evidence="18">
    <location>
        <begin position="109"/>
        <end position="111"/>
    </location>
    <ligand>
        <name>UDP-N-acetyl-alpha-D-glucosamine</name>
        <dbReference type="ChEBI" id="CHEBI:57705"/>
    </ligand>
</feature>
<keyword evidence="9 18" id="KW-0460">Magnesium</keyword>
<comment type="function">
    <text evidence="17 18">Catalyzes the last two sequential reactions in the de novo biosynthetic pathway for UDP-N-acetylglucosamine (UDP-GlcNAc). The C-terminal domain catalyzes the transfer of acetyl group from acetyl coenzyme A to glucosamine-1-phosphate (GlcN-1-P) to produce N-acetylglucosamine-1-phosphate (GlcNAc-1-P), which is converted into UDP-GlcNAc by the transfer of uridine 5-monophosphate (from uridine 5-triphosphate), a reaction catalyzed by the N-terminal domain.</text>
</comment>
<keyword evidence="12 18" id="KW-0511">Multifunctional enzyme</keyword>
<dbReference type="RefSeq" id="WP_250223236.1">
    <property type="nucleotide sequence ID" value="NZ_CP097762.1"/>
</dbReference>
<dbReference type="InterPro" id="IPR025877">
    <property type="entry name" value="MobA-like_NTP_Trfase"/>
</dbReference>
<evidence type="ECO:0000256" key="18">
    <source>
        <dbReference type="HAMAP-Rule" id="MF_01631"/>
    </source>
</evidence>
<feature type="binding site" evidence="18">
    <location>
        <position position="341"/>
    </location>
    <ligand>
        <name>UDP-N-acetyl-alpha-D-glucosamine</name>
        <dbReference type="ChEBI" id="CHEBI:57705"/>
    </ligand>
</feature>
<keyword evidence="11 18" id="KW-0573">Peptidoglycan synthesis</keyword>
<feature type="binding site" evidence="18">
    <location>
        <position position="235"/>
    </location>
    <ligand>
        <name>UDP-N-acetyl-alpha-D-glucosamine</name>
        <dbReference type="ChEBI" id="CHEBI:57705"/>
    </ligand>
</feature>
<accession>A0ABY4SVX7</accession>
<dbReference type="PROSITE" id="PS00101">
    <property type="entry name" value="HEXAPEP_TRANSFERASES"/>
    <property type="match status" value="1"/>
</dbReference>
<dbReference type="InterPro" id="IPR038009">
    <property type="entry name" value="GlmU_C_LbH"/>
</dbReference>
<keyword evidence="8 18" id="KW-0677">Repeat</keyword>
<dbReference type="Gene3D" id="3.90.550.10">
    <property type="entry name" value="Spore Coat Polysaccharide Biosynthesis Protein SpsA, Chain A"/>
    <property type="match status" value="1"/>
</dbReference>
<evidence type="ECO:0000256" key="13">
    <source>
        <dbReference type="ARBA" id="ARBA00023315"/>
    </source>
</evidence>
<dbReference type="CDD" id="cd03353">
    <property type="entry name" value="LbH_GlmU_C"/>
    <property type="match status" value="1"/>
</dbReference>
<evidence type="ECO:0000256" key="3">
    <source>
        <dbReference type="ARBA" id="ARBA00007947"/>
    </source>
</evidence>
<dbReference type="InterPro" id="IPR011004">
    <property type="entry name" value="Trimer_LpxA-like_sf"/>
</dbReference>
<feature type="binding site" evidence="18">
    <location>
        <position position="146"/>
    </location>
    <ligand>
        <name>UDP-N-acetyl-alpha-D-glucosamine</name>
        <dbReference type="ChEBI" id="CHEBI:57705"/>
    </ligand>
</feature>
<dbReference type="SUPFAM" id="SSF53448">
    <property type="entry name" value="Nucleotide-diphospho-sugar transferases"/>
    <property type="match status" value="1"/>
</dbReference>
<keyword evidence="21" id="KW-1185">Reference proteome</keyword>
<dbReference type="EC" id="2.7.7.23" evidence="18"/>
<dbReference type="Proteomes" id="UP001056834">
    <property type="component" value="Chromosome"/>
</dbReference>
<dbReference type="EC" id="2.3.1.157" evidence="18"/>
<reference evidence="20" key="1">
    <citation type="submission" date="2022-05" db="EMBL/GenBank/DDBJ databases">
        <title>Impact of host demography and evolutionary history on endosymbiont molecular evolution: a test in carpenter ants (Genus Camponotus) and their Blochmannia endosymbionts.</title>
        <authorList>
            <person name="Manthey J.D."/>
            <person name="Giron J.C."/>
            <person name="Hruska J.P."/>
        </authorList>
    </citation>
    <scope>NUCLEOTIDE SEQUENCE</scope>
    <source>
        <strain evidence="20">C-006</strain>
    </source>
</reference>
<dbReference type="GO" id="GO:0003977">
    <property type="term" value="F:UDP-N-acetylglucosamine diphosphorylase activity"/>
    <property type="evidence" value="ECO:0007669"/>
    <property type="project" value="UniProtKB-EC"/>
</dbReference>
<dbReference type="Pfam" id="PF12804">
    <property type="entry name" value="NTP_transf_3"/>
    <property type="match status" value="1"/>
</dbReference>
<evidence type="ECO:0000256" key="4">
    <source>
        <dbReference type="ARBA" id="ARBA00022490"/>
    </source>
</evidence>